<comment type="similarity">
    <text evidence="1">Belongs to the barstar family.</text>
</comment>
<protein>
    <recommendedName>
        <fullName evidence="2">Barstar (barnase inhibitor) domain-containing protein</fullName>
    </recommendedName>
</protein>
<feature type="domain" description="Barstar (barnase inhibitor)" evidence="2">
    <location>
        <begin position="1"/>
        <end position="79"/>
    </location>
</feature>
<dbReference type="InterPro" id="IPR035905">
    <property type="entry name" value="Barstar-like_sf"/>
</dbReference>
<dbReference type="AlphaFoldDB" id="A0A917RHC1"/>
<evidence type="ECO:0000313" key="4">
    <source>
        <dbReference type="Proteomes" id="UP000637788"/>
    </source>
</evidence>
<dbReference type="Proteomes" id="UP000637788">
    <property type="component" value="Unassembled WGS sequence"/>
</dbReference>
<evidence type="ECO:0000256" key="1">
    <source>
        <dbReference type="ARBA" id="ARBA00006845"/>
    </source>
</evidence>
<dbReference type="InterPro" id="IPR000468">
    <property type="entry name" value="Barstar"/>
</dbReference>
<dbReference type="Pfam" id="PF01337">
    <property type="entry name" value="Barstar"/>
    <property type="match status" value="1"/>
</dbReference>
<name>A0A917RHC1_9ACTN</name>
<sequence length="109" mass="12857">MKDTDGVFTQFYETLRLPDYFGWNWNALRDCLKDLGWLEATRYLLTVDNADFILSENPEERDIFFRILSDSVKYWAAKPQYPRDKAPLHVVLLCSPDSYTELKNQVSRA</sequence>
<gene>
    <name evidence="3" type="ORF">GCM10010094_80010</name>
</gene>
<evidence type="ECO:0000313" key="3">
    <source>
        <dbReference type="EMBL" id="GGL07181.1"/>
    </source>
</evidence>
<reference evidence="3" key="2">
    <citation type="submission" date="2020-09" db="EMBL/GenBank/DDBJ databases">
        <authorList>
            <person name="Sun Q."/>
            <person name="Ohkuma M."/>
        </authorList>
    </citation>
    <scope>NUCLEOTIDE SEQUENCE</scope>
    <source>
        <strain evidence="3">JCM 3035</strain>
    </source>
</reference>
<evidence type="ECO:0000259" key="2">
    <source>
        <dbReference type="Pfam" id="PF01337"/>
    </source>
</evidence>
<dbReference type="Gene3D" id="3.30.370.10">
    <property type="entry name" value="Barstar-like"/>
    <property type="match status" value="1"/>
</dbReference>
<comment type="caution">
    <text evidence="3">The sequence shown here is derived from an EMBL/GenBank/DDBJ whole genome shotgun (WGS) entry which is preliminary data.</text>
</comment>
<keyword evidence="4" id="KW-1185">Reference proteome</keyword>
<organism evidence="3 4">
    <name type="scientific">Streptomyces flaveus</name>
    <dbReference type="NCBI Taxonomy" id="66370"/>
    <lineage>
        <taxon>Bacteria</taxon>
        <taxon>Bacillati</taxon>
        <taxon>Actinomycetota</taxon>
        <taxon>Actinomycetes</taxon>
        <taxon>Kitasatosporales</taxon>
        <taxon>Streptomycetaceae</taxon>
        <taxon>Streptomyces</taxon>
        <taxon>Streptomyces aurantiacus group</taxon>
    </lineage>
</organism>
<accession>A0A917RHC1</accession>
<dbReference type="SUPFAM" id="SSF52038">
    <property type="entry name" value="Barstar-related"/>
    <property type="match status" value="1"/>
</dbReference>
<proteinExistence type="inferred from homology"/>
<reference evidence="3" key="1">
    <citation type="journal article" date="2014" name="Int. J. Syst. Evol. Microbiol.">
        <title>Complete genome sequence of Corynebacterium casei LMG S-19264T (=DSM 44701T), isolated from a smear-ripened cheese.</title>
        <authorList>
            <consortium name="US DOE Joint Genome Institute (JGI-PGF)"/>
            <person name="Walter F."/>
            <person name="Albersmeier A."/>
            <person name="Kalinowski J."/>
            <person name="Ruckert C."/>
        </authorList>
    </citation>
    <scope>NUCLEOTIDE SEQUENCE</scope>
    <source>
        <strain evidence="3">JCM 3035</strain>
    </source>
</reference>
<dbReference type="EMBL" id="BMPQ01000034">
    <property type="protein sequence ID" value="GGL07181.1"/>
    <property type="molecule type" value="Genomic_DNA"/>
</dbReference>